<dbReference type="GO" id="GO:0006526">
    <property type="term" value="P:L-arginine biosynthetic process"/>
    <property type="evidence" value="ECO:0007669"/>
    <property type="project" value="UniProtKB-UniRule"/>
</dbReference>
<evidence type="ECO:0000313" key="10">
    <source>
        <dbReference type="Proteomes" id="UP000044071"/>
    </source>
</evidence>
<keyword evidence="7 8" id="KW-0012">Acyltransferase</keyword>
<feature type="chain" id="PRO_5023378374" description="Arginine biosynthesis bifunctional protein ArgJ beta chain" evidence="8">
    <location>
        <begin position="188"/>
        <end position="401"/>
    </location>
</feature>
<dbReference type="PANTHER" id="PTHR23100:SF0">
    <property type="entry name" value="ARGININE BIOSYNTHESIS BIFUNCTIONAL PROTEIN ARGJ, MITOCHONDRIAL"/>
    <property type="match status" value="1"/>
</dbReference>
<dbReference type="Gene3D" id="3.10.20.340">
    <property type="entry name" value="ArgJ beta chain, C-terminal domain"/>
    <property type="match status" value="1"/>
</dbReference>
<gene>
    <name evidence="8 9" type="primary">argJ</name>
    <name evidence="9" type="ORF">BN59_02687</name>
</gene>
<sequence>MMILGCGIFRTKLPIGFTAGGINCGVRQYRPDLGVIISEEPAVATAVFTQNHYKAAPILYCEKILPSEKIKAIITNSGEANAATGAEGVKANLAMASCLAETLGCAPEQILTASTGVIGKPLSIDKIKEAIPQLVAKTTDIAENFATAILTTDLVPKTVYKDVQLSGGQVCITGICKGSGMIHPNMATMLGYLLSDVQLHSDQAQSLLKQACDDSFNMISVDGETSTNDCVFIMANGMSGVSLNNAEDEAIFYEALLEVAIILAKSIARDGEGASKLIEAKVSGAENLTQAKAVAKSIITSPLIKTAIYGESPNWGRIIARIGNENLSLSMLNSCEIVIQGITIFSRGTAVHDLEALNLKEALKKDYILIEILFPQGKHTATAWGCDLTEKYVKINAEYLS</sequence>
<comment type="function">
    <text evidence="8">Catalyzes two activities which are involved in the cyclic version of arginine biosynthesis: the synthesis of N-acetylglutamate from glutamate and acetyl-CoA as the acetyl donor, and of ornithine by transacetylation between N(2)-acetylornithine and glutamate.</text>
</comment>
<comment type="pathway">
    <text evidence="8">Amino-acid biosynthesis; L-arginine biosynthesis; L-ornithine and N-acetyl-L-glutamate from L-glutamate and N(2)-acetyl-L-ornithine (cyclic): step 1/1.</text>
</comment>
<dbReference type="NCBIfam" id="TIGR00120">
    <property type="entry name" value="ArgJ"/>
    <property type="match status" value="1"/>
</dbReference>
<feature type="chain" id="PRO_5023378372" description="Arginine biosynthesis bifunctional protein ArgJ alpha chain" evidence="8">
    <location>
        <begin position="1"/>
        <end position="187"/>
    </location>
</feature>
<evidence type="ECO:0000256" key="3">
    <source>
        <dbReference type="ARBA" id="ARBA00022571"/>
    </source>
</evidence>
<feature type="site" description="Involved in the stabilization of negative charge on the oxyanion by the formation of the oxyanion hole" evidence="8">
    <location>
        <position position="116"/>
    </location>
</feature>
<organism evidence="9 10">
    <name type="scientific">Legionella massiliensis</name>
    <dbReference type="NCBI Taxonomy" id="1034943"/>
    <lineage>
        <taxon>Bacteria</taxon>
        <taxon>Pseudomonadati</taxon>
        <taxon>Pseudomonadota</taxon>
        <taxon>Gammaproteobacteria</taxon>
        <taxon>Legionellales</taxon>
        <taxon>Legionellaceae</taxon>
        <taxon>Legionella</taxon>
    </lineage>
</organism>
<feature type="binding site" evidence="8">
    <location>
        <position position="188"/>
    </location>
    <ligand>
        <name>substrate</name>
    </ligand>
</feature>
<evidence type="ECO:0000313" key="9">
    <source>
        <dbReference type="EMBL" id="CDZ78377.1"/>
    </source>
</evidence>
<keyword evidence="3 8" id="KW-0055">Arginine biosynthesis</keyword>
<comment type="similarity">
    <text evidence="1 8">Belongs to the ArgJ family.</text>
</comment>
<evidence type="ECO:0000256" key="2">
    <source>
        <dbReference type="ARBA" id="ARBA00011475"/>
    </source>
</evidence>
<dbReference type="CDD" id="cd02152">
    <property type="entry name" value="OAT"/>
    <property type="match status" value="1"/>
</dbReference>
<feature type="binding site" evidence="8">
    <location>
        <position position="401"/>
    </location>
    <ligand>
        <name>substrate</name>
    </ligand>
</feature>
<dbReference type="FunFam" id="3.60.70.12:FF:000001">
    <property type="entry name" value="Arginine biosynthesis bifunctional protein ArgJ, chloroplastic"/>
    <property type="match status" value="1"/>
</dbReference>
<dbReference type="InterPro" id="IPR042195">
    <property type="entry name" value="ArgJ_beta_C"/>
</dbReference>
<evidence type="ECO:0000256" key="5">
    <source>
        <dbReference type="ARBA" id="ARBA00022679"/>
    </source>
</evidence>
<dbReference type="GO" id="GO:0004358">
    <property type="term" value="F:L-glutamate N-acetyltransferase activity, acting on acetyl-L-ornithine as donor"/>
    <property type="evidence" value="ECO:0007669"/>
    <property type="project" value="UniProtKB-UniRule"/>
</dbReference>
<dbReference type="RefSeq" id="WP_043874878.1">
    <property type="nucleotide sequence ID" value="NZ_CCVW01000003.1"/>
</dbReference>
<comment type="subcellular location">
    <subcellularLocation>
        <location evidence="8">Cytoplasm</location>
    </subcellularLocation>
</comment>
<dbReference type="GO" id="GO:0005737">
    <property type="term" value="C:cytoplasm"/>
    <property type="evidence" value="ECO:0007669"/>
    <property type="project" value="UniProtKB-SubCell"/>
</dbReference>
<comment type="subunit">
    <text evidence="2 8">Heterotetramer of two alpha and two beta chains.</text>
</comment>
<feature type="binding site" evidence="8">
    <location>
        <position position="151"/>
    </location>
    <ligand>
        <name>substrate</name>
    </ligand>
</feature>
<dbReference type="Gene3D" id="3.60.70.12">
    <property type="entry name" value="L-amino peptidase D-ALA esterase/amidase"/>
    <property type="match status" value="1"/>
</dbReference>
<dbReference type="eggNOG" id="COG1364">
    <property type="taxonomic scope" value="Bacteria"/>
</dbReference>
<feature type="binding site" evidence="8">
    <location>
        <position position="177"/>
    </location>
    <ligand>
        <name>substrate</name>
    </ligand>
</feature>
<comment type="pathway">
    <text evidence="8">Amino-acid biosynthesis; L-arginine biosynthesis; N(2)-acetyl-L-ornithine from L-glutamate: step 1/4.</text>
</comment>
<dbReference type="HAMAP" id="MF_01106">
    <property type="entry name" value="ArgJ"/>
    <property type="match status" value="1"/>
</dbReference>
<dbReference type="InterPro" id="IPR002813">
    <property type="entry name" value="Arg_biosynth_ArgJ"/>
</dbReference>
<keyword evidence="6 8" id="KW-0068">Autocatalytic cleavage</keyword>
<evidence type="ECO:0000256" key="7">
    <source>
        <dbReference type="ARBA" id="ARBA00023315"/>
    </source>
</evidence>
<evidence type="ECO:0000256" key="6">
    <source>
        <dbReference type="ARBA" id="ARBA00022813"/>
    </source>
</evidence>
<comment type="catalytic activity">
    <reaction evidence="8">
        <text>L-glutamate + acetyl-CoA = N-acetyl-L-glutamate + CoA + H(+)</text>
        <dbReference type="Rhea" id="RHEA:24292"/>
        <dbReference type="ChEBI" id="CHEBI:15378"/>
        <dbReference type="ChEBI" id="CHEBI:29985"/>
        <dbReference type="ChEBI" id="CHEBI:44337"/>
        <dbReference type="ChEBI" id="CHEBI:57287"/>
        <dbReference type="ChEBI" id="CHEBI:57288"/>
        <dbReference type="EC" id="2.3.1.1"/>
    </reaction>
</comment>
<protein>
    <recommendedName>
        <fullName evidence="8">Arginine biosynthesis bifunctional protein ArgJ</fullName>
    </recommendedName>
    <domain>
        <recommendedName>
            <fullName evidence="8">Glutamate N-acetyltransferase</fullName>
            <ecNumber evidence="8">2.3.1.35</ecNumber>
        </recommendedName>
        <alternativeName>
            <fullName evidence="8">Ornithine acetyltransferase</fullName>
            <shortName evidence="8">OATase</shortName>
        </alternativeName>
        <alternativeName>
            <fullName evidence="8">Ornithine transacetylase</fullName>
        </alternativeName>
    </domain>
    <domain>
        <recommendedName>
            <fullName evidence="8">Amino-acid acetyltransferase</fullName>
            <ecNumber evidence="8">2.3.1.1</ecNumber>
        </recommendedName>
        <alternativeName>
            <fullName evidence="8">N-acetylglutamate synthase</fullName>
            <shortName evidence="8">AGSase</shortName>
        </alternativeName>
    </domain>
    <component>
        <recommendedName>
            <fullName evidence="8">Arginine biosynthesis bifunctional protein ArgJ alpha chain</fullName>
        </recommendedName>
    </component>
    <component>
        <recommendedName>
            <fullName evidence="8">Arginine biosynthesis bifunctional protein ArgJ beta chain</fullName>
        </recommendedName>
    </component>
</protein>
<feature type="binding site" evidence="8">
    <location>
        <position position="272"/>
    </location>
    <ligand>
        <name>substrate</name>
    </ligand>
</feature>
<reference evidence="9 10" key="1">
    <citation type="submission" date="2014-06" db="EMBL/GenBank/DDBJ databases">
        <authorList>
            <person name="Urmite Genomes Urmite Genomes"/>
        </authorList>
    </citation>
    <scope>NUCLEOTIDE SEQUENCE [LARGE SCALE GENOMIC DNA]</scope>
</reference>
<dbReference type="EC" id="2.3.1.1" evidence="8"/>
<dbReference type="EMBL" id="CCSB01000003">
    <property type="protein sequence ID" value="CDZ78377.1"/>
    <property type="molecule type" value="Genomic_DNA"/>
</dbReference>
<dbReference type="EC" id="2.3.1.35" evidence="8"/>
<feature type="binding site" evidence="8">
    <location>
        <position position="396"/>
    </location>
    <ligand>
        <name>substrate</name>
    </ligand>
</feature>
<name>A0A078KZD2_9GAMM</name>
<dbReference type="AlphaFoldDB" id="A0A078KZD2"/>
<feature type="site" description="Involved in the stabilization of negative charge on the oxyanion by the formation of the oxyanion hole" evidence="8">
    <location>
        <position position="115"/>
    </location>
</feature>
<comment type="catalytic activity">
    <reaction evidence="8">
        <text>N(2)-acetyl-L-ornithine + L-glutamate = N-acetyl-L-glutamate + L-ornithine</text>
        <dbReference type="Rhea" id="RHEA:15349"/>
        <dbReference type="ChEBI" id="CHEBI:29985"/>
        <dbReference type="ChEBI" id="CHEBI:44337"/>
        <dbReference type="ChEBI" id="CHEBI:46911"/>
        <dbReference type="ChEBI" id="CHEBI:57805"/>
        <dbReference type="EC" id="2.3.1.35"/>
    </reaction>
</comment>
<evidence type="ECO:0000256" key="4">
    <source>
        <dbReference type="ARBA" id="ARBA00022605"/>
    </source>
</evidence>
<evidence type="ECO:0000256" key="8">
    <source>
        <dbReference type="HAMAP-Rule" id="MF_01106"/>
    </source>
</evidence>
<keyword evidence="8" id="KW-0511">Multifunctional enzyme</keyword>
<dbReference type="STRING" id="1034943.BN59_02687"/>
<keyword evidence="8" id="KW-0963">Cytoplasm</keyword>
<keyword evidence="10" id="KW-1185">Reference proteome</keyword>
<dbReference type="InterPro" id="IPR016117">
    <property type="entry name" value="ArgJ-like_dom_sf"/>
</dbReference>
<dbReference type="Proteomes" id="UP000044071">
    <property type="component" value="Unassembled WGS sequence"/>
</dbReference>
<dbReference type="GO" id="GO:0004042">
    <property type="term" value="F:L-glutamate N-acetyltransferase activity"/>
    <property type="evidence" value="ECO:0007669"/>
    <property type="project" value="UniProtKB-UniRule"/>
</dbReference>
<evidence type="ECO:0000256" key="1">
    <source>
        <dbReference type="ARBA" id="ARBA00006774"/>
    </source>
</evidence>
<accession>A0A078KZD2</accession>
<dbReference type="UniPathway" id="UPA00068">
    <property type="reaction ID" value="UER00106"/>
</dbReference>
<keyword evidence="5 8" id="KW-0808">Transferase</keyword>
<dbReference type="NCBIfam" id="NF003802">
    <property type="entry name" value="PRK05388.1"/>
    <property type="match status" value="1"/>
</dbReference>
<dbReference type="Pfam" id="PF01960">
    <property type="entry name" value="ArgJ"/>
    <property type="match status" value="1"/>
</dbReference>
<proteinExistence type="inferred from homology"/>
<dbReference type="SUPFAM" id="SSF56266">
    <property type="entry name" value="DmpA/ArgJ-like"/>
    <property type="match status" value="1"/>
</dbReference>
<keyword evidence="4 8" id="KW-0028">Amino-acid biosynthesis</keyword>
<feature type="active site" description="Nucleophile" evidence="8">
    <location>
        <position position="188"/>
    </location>
</feature>
<dbReference type="GO" id="GO:0006592">
    <property type="term" value="P:ornithine biosynthetic process"/>
    <property type="evidence" value="ECO:0007669"/>
    <property type="project" value="TreeGrafter"/>
</dbReference>
<dbReference type="PANTHER" id="PTHR23100">
    <property type="entry name" value="ARGININE BIOSYNTHESIS BIFUNCTIONAL PROTEIN ARGJ"/>
    <property type="match status" value="1"/>
</dbReference>
<feature type="site" description="Cleavage; by autolysis" evidence="8">
    <location>
        <begin position="187"/>
        <end position="188"/>
    </location>
</feature>